<dbReference type="EMBL" id="KN847525">
    <property type="protein sequence ID" value="KIV88585.1"/>
    <property type="molecule type" value="Genomic_DNA"/>
</dbReference>
<gene>
    <name evidence="2" type="ORF">PV10_08255</name>
</gene>
<accession>A0A0D1WID7</accession>
<evidence type="ECO:0000313" key="2">
    <source>
        <dbReference type="EMBL" id="KIV88585.1"/>
    </source>
</evidence>
<dbReference type="PANTHER" id="PTHR46072:SF11">
    <property type="entry name" value="AMIDASE-RELATED"/>
    <property type="match status" value="1"/>
</dbReference>
<dbReference type="PANTHER" id="PTHR46072">
    <property type="entry name" value="AMIDASE-RELATED-RELATED"/>
    <property type="match status" value="1"/>
</dbReference>
<name>A0A0D1WID7_EXOME</name>
<evidence type="ECO:0000313" key="3">
    <source>
        <dbReference type="Proteomes" id="UP000054302"/>
    </source>
</evidence>
<comment type="similarity">
    <text evidence="1">Belongs to the amidase family.</text>
</comment>
<dbReference type="OrthoDB" id="6428749at2759"/>
<dbReference type="SUPFAM" id="SSF75304">
    <property type="entry name" value="Amidase signature (AS) enzymes"/>
    <property type="match status" value="1"/>
</dbReference>
<proteinExistence type="inferred from homology"/>
<organism evidence="2 3">
    <name type="scientific">Exophiala mesophila</name>
    <name type="common">Black yeast-like fungus</name>
    <dbReference type="NCBI Taxonomy" id="212818"/>
    <lineage>
        <taxon>Eukaryota</taxon>
        <taxon>Fungi</taxon>
        <taxon>Dikarya</taxon>
        <taxon>Ascomycota</taxon>
        <taxon>Pezizomycotina</taxon>
        <taxon>Eurotiomycetes</taxon>
        <taxon>Chaetothyriomycetidae</taxon>
        <taxon>Chaetothyriales</taxon>
        <taxon>Herpotrichiellaceae</taxon>
        <taxon>Exophiala</taxon>
    </lineage>
</organism>
<dbReference type="HOGENOM" id="CLU_1695477_0_0_1"/>
<dbReference type="GeneID" id="27326100"/>
<dbReference type="InterPro" id="IPR036928">
    <property type="entry name" value="AS_sf"/>
</dbReference>
<dbReference type="RefSeq" id="XP_016220159.1">
    <property type="nucleotide sequence ID" value="XM_016373248.1"/>
</dbReference>
<evidence type="ECO:0000256" key="1">
    <source>
        <dbReference type="ARBA" id="ARBA00009199"/>
    </source>
</evidence>
<reference evidence="2 3" key="1">
    <citation type="submission" date="2015-01" db="EMBL/GenBank/DDBJ databases">
        <title>The Genome Sequence of Exophiala mesophila CBS40295.</title>
        <authorList>
            <consortium name="The Broad Institute Genomics Platform"/>
            <person name="Cuomo C."/>
            <person name="de Hoog S."/>
            <person name="Gorbushina A."/>
            <person name="Stielow B."/>
            <person name="Teixiera M."/>
            <person name="Abouelleil A."/>
            <person name="Chapman S.B."/>
            <person name="Priest M."/>
            <person name="Young S.K."/>
            <person name="Wortman J."/>
            <person name="Nusbaum C."/>
            <person name="Birren B."/>
        </authorList>
    </citation>
    <scope>NUCLEOTIDE SEQUENCE [LARGE SCALE GENOMIC DNA]</scope>
    <source>
        <strain evidence="2 3">CBS 40295</strain>
    </source>
</reference>
<dbReference type="Proteomes" id="UP000054302">
    <property type="component" value="Unassembled WGS sequence"/>
</dbReference>
<dbReference type="VEuPathDB" id="FungiDB:PV10_08255"/>
<protein>
    <recommendedName>
        <fullName evidence="4">Amidase domain-containing protein</fullName>
    </recommendedName>
</protein>
<sequence length="155" mass="17374">MSPKLFNWFSVSRFKIAAISTPAAINSLNTTKVFIKSNIWRIGILQLLKHRLANPSTPFSVRQWPQHLFHMTISPGGADLKDTTYKPVNEIDQETYDLYDPVLFDGAPVCLQLVGRTMQEEQLLAVTAALDKALRHSGVREATPDEPSEIHCDIA</sequence>
<dbReference type="STRING" id="212818.A0A0D1WID7"/>
<evidence type="ECO:0008006" key="4">
    <source>
        <dbReference type="Google" id="ProtNLM"/>
    </source>
</evidence>
<dbReference type="AlphaFoldDB" id="A0A0D1WID7"/>
<keyword evidence="3" id="KW-1185">Reference proteome</keyword>
<dbReference type="Gene3D" id="3.90.1300.10">
    <property type="entry name" value="Amidase signature (AS) domain"/>
    <property type="match status" value="1"/>
</dbReference>